<evidence type="ECO:0000259" key="8">
    <source>
        <dbReference type="PROSITE" id="PS51202"/>
    </source>
</evidence>
<dbReference type="NCBIfam" id="NF007033">
    <property type="entry name" value="PRK09496.1-5"/>
    <property type="match status" value="1"/>
</dbReference>
<dbReference type="EMBL" id="QRTC01000001">
    <property type="protein sequence ID" value="RGQ44758.1"/>
    <property type="molecule type" value="Genomic_DNA"/>
</dbReference>
<keyword evidence="3" id="KW-0633">Potassium transport</keyword>
<dbReference type="PANTHER" id="PTHR43833:SF5">
    <property type="entry name" value="TRK SYSTEM POTASSIUM UPTAKE PROTEIN TRKA"/>
    <property type="match status" value="1"/>
</dbReference>
<name>A0A412B1D5_9FIRM</name>
<proteinExistence type="predicted"/>
<dbReference type="Gene3D" id="3.40.50.720">
    <property type="entry name" value="NAD(P)-binding Rossmann-like Domain"/>
    <property type="match status" value="2"/>
</dbReference>
<evidence type="ECO:0000256" key="6">
    <source>
        <dbReference type="ARBA" id="ARBA00023065"/>
    </source>
</evidence>
<evidence type="ECO:0000259" key="7">
    <source>
        <dbReference type="PROSITE" id="PS51201"/>
    </source>
</evidence>
<accession>A0A412B1D5</accession>
<evidence type="ECO:0000313" key="9">
    <source>
        <dbReference type="EMBL" id="RGQ44758.1"/>
    </source>
</evidence>
<evidence type="ECO:0000313" key="10">
    <source>
        <dbReference type="Proteomes" id="UP000284751"/>
    </source>
</evidence>
<dbReference type="SUPFAM" id="SSF116726">
    <property type="entry name" value="TrkA C-terminal domain-like"/>
    <property type="match status" value="2"/>
</dbReference>
<dbReference type="GO" id="GO:0015079">
    <property type="term" value="F:potassium ion transmembrane transporter activity"/>
    <property type="evidence" value="ECO:0007669"/>
    <property type="project" value="InterPro"/>
</dbReference>
<dbReference type="PROSITE" id="PS51201">
    <property type="entry name" value="RCK_N"/>
    <property type="match status" value="2"/>
</dbReference>
<dbReference type="Gene3D" id="3.30.70.1450">
    <property type="entry name" value="Regulator of K+ conductance, C-terminal domain"/>
    <property type="match status" value="2"/>
</dbReference>
<dbReference type="PANTHER" id="PTHR43833">
    <property type="entry name" value="POTASSIUM CHANNEL PROTEIN 2-RELATED-RELATED"/>
    <property type="match status" value="1"/>
</dbReference>
<dbReference type="InterPro" id="IPR003148">
    <property type="entry name" value="RCK_N"/>
</dbReference>
<evidence type="ECO:0000256" key="2">
    <source>
        <dbReference type="ARBA" id="ARBA00022448"/>
    </source>
</evidence>
<feature type="domain" description="RCK N-terminal" evidence="7">
    <location>
        <begin position="228"/>
        <end position="346"/>
    </location>
</feature>
<feature type="domain" description="RCK C-terminal" evidence="8">
    <location>
        <begin position="140"/>
        <end position="223"/>
    </location>
</feature>
<dbReference type="PROSITE" id="PS51202">
    <property type="entry name" value="RCK_C"/>
    <property type="match status" value="2"/>
</dbReference>
<organism evidence="9 10">
    <name type="scientific">[Clostridium] leptum</name>
    <dbReference type="NCBI Taxonomy" id="1535"/>
    <lineage>
        <taxon>Bacteria</taxon>
        <taxon>Bacillati</taxon>
        <taxon>Bacillota</taxon>
        <taxon>Clostridia</taxon>
        <taxon>Eubacteriales</taxon>
        <taxon>Oscillospiraceae</taxon>
        <taxon>Oscillospiraceae incertae sedis</taxon>
    </lineage>
</organism>
<dbReference type="NCBIfam" id="NF007031">
    <property type="entry name" value="PRK09496.1-2"/>
    <property type="match status" value="1"/>
</dbReference>
<dbReference type="InterPro" id="IPR050721">
    <property type="entry name" value="Trk_Ktr_HKT_K-transport"/>
</dbReference>
<evidence type="ECO:0000256" key="4">
    <source>
        <dbReference type="ARBA" id="ARBA00022958"/>
    </source>
</evidence>
<keyword evidence="6" id="KW-0406">Ion transport</keyword>
<dbReference type="Proteomes" id="UP000284751">
    <property type="component" value="Unassembled WGS sequence"/>
</dbReference>
<keyword evidence="5" id="KW-0520">NAD</keyword>
<dbReference type="NCBIfam" id="NF007039">
    <property type="entry name" value="PRK09496.3-2"/>
    <property type="match status" value="1"/>
</dbReference>
<feature type="domain" description="RCK N-terminal" evidence="7">
    <location>
        <begin position="1"/>
        <end position="119"/>
    </location>
</feature>
<keyword evidence="4" id="KW-0630">Potassium</keyword>
<dbReference type="PRINTS" id="PR00335">
    <property type="entry name" value="KUPTAKETRKA"/>
</dbReference>
<dbReference type="SUPFAM" id="SSF51735">
    <property type="entry name" value="NAD(P)-binding Rossmann-fold domains"/>
    <property type="match status" value="2"/>
</dbReference>
<feature type="domain" description="RCK C-terminal" evidence="8">
    <location>
        <begin position="371"/>
        <end position="453"/>
    </location>
</feature>
<evidence type="ECO:0000256" key="5">
    <source>
        <dbReference type="ARBA" id="ARBA00023027"/>
    </source>
</evidence>
<protein>
    <recommendedName>
        <fullName evidence="1">Trk system potassium uptake protein TrkA</fullName>
    </recommendedName>
</protein>
<dbReference type="InterPro" id="IPR036291">
    <property type="entry name" value="NAD(P)-bd_dom_sf"/>
</dbReference>
<comment type="caution">
    <text evidence="9">The sequence shown here is derived from an EMBL/GenBank/DDBJ whole genome shotgun (WGS) entry which is preliminary data.</text>
</comment>
<dbReference type="NCBIfam" id="NF007032">
    <property type="entry name" value="PRK09496.1-4"/>
    <property type="match status" value="1"/>
</dbReference>
<dbReference type="InterPro" id="IPR036721">
    <property type="entry name" value="RCK_C_sf"/>
</dbReference>
<evidence type="ECO:0000256" key="1">
    <source>
        <dbReference type="ARBA" id="ARBA00017378"/>
    </source>
</evidence>
<gene>
    <name evidence="9" type="ORF">DWY99_00210</name>
</gene>
<dbReference type="GO" id="GO:0005886">
    <property type="term" value="C:plasma membrane"/>
    <property type="evidence" value="ECO:0007669"/>
    <property type="project" value="InterPro"/>
</dbReference>
<reference evidence="9 10" key="1">
    <citation type="submission" date="2018-08" db="EMBL/GenBank/DDBJ databases">
        <title>A genome reference for cultivated species of the human gut microbiota.</title>
        <authorList>
            <person name="Zou Y."/>
            <person name="Xue W."/>
            <person name="Luo G."/>
        </authorList>
    </citation>
    <scope>NUCLEOTIDE SEQUENCE [LARGE SCALE GENOMIC DNA]</scope>
    <source>
        <strain evidence="9 10">AF28-26</strain>
    </source>
</reference>
<dbReference type="Pfam" id="PF02080">
    <property type="entry name" value="TrkA_C"/>
    <property type="match status" value="2"/>
</dbReference>
<evidence type="ECO:0000256" key="3">
    <source>
        <dbReference type="ARBA" id="ARBA00022538"/>
    </source>
</evidence>
<dbReference type="Pfam" id="PF02254">
    <property type="entry name" value="TrkA_N"/>
    <property type="match status" value="2"/>
</dbReference>
<dbReference type="InterPro" id="IPR006036">
    <property type="entry name" value="K_uptake_TrkA"/>
</dbReference>
<dbReference type="NCBIfam" id="NF007041">
    <property type="entry name" value="PRK09496.3-4"/>
    <property type="match status" value="1"/>
</dbReference>
<dbReference type="AlphaFoldDB" id="A0A412B1D5"/>
<dbReference type="InterPro" id="IPR006037">
    <property type="entry name" value="RCK_C"/>
</dbReference>
<keyword evidence="2" id="KW-0813">Transport</keyword>
<sequence length="458" mass="50501">MKIVIVGDGKVGFALTQQLAREDHDIVVIDSNKMVLKESQQMVDIQVVHGNGASPVVQSAASVGESDLMIAATSADEINLLCCIVAKKLGCSHTIARVRNPEYYGQFFLLKDELGLNLMINPERATASEIFRLLQFPSFLKRDAFAKGRVEIVEVVLRPESHIVGKLLSELYHTVKVKVLVCAVERGNDVVIPDGSFRLQAGDKLYVTASSGDLARLIRSLHLNQKKIKNVMIIGGSRIAVYLAMALLDEGVDVKLIEIQKERCRQLAELLPKATVIFADGSDRSILDSEGIDQTDAVVTLTDIDEENLIVSMYANYLKVPKVITKINRTEYTEVFRDKGIDCVVSPKELCTNDIVRYVRAMGNRTGGAVVALHRIVDEKAEALEFRASESFRGLGQKLSDLELKPNILLSCINRRGKIIIPSGNDAIEKGDTVIVVTTADRFINDLNDILDEEKGLL</sequence>